<dbReference type="Proteomes" id="UP001054892">
    <property type="component" value="Unassembled WGS sequence"/>
</dbReference>
<protein>
    <submittedName>
        <fullName evidence="1">Uncharacterized protein</fullName>
    </submittedName>
</protein>
<sequence>MINVLSIIKHTSRYSSAPYTTFAIDGVPLEVWLPSQNPAAELDLVAAHAGLDNYEETLMVWDRIYSIAPEWKTLVPLLVCPDDLDLCCSVIVVEQLSNERHIQWCRFGLLNGSIKEESPAVDWLDAIPKLIFKRSNFQATLDEFRETESIKIGQD</sequence>
<proteinExistence type="predicted"/>
<accession>A0A6J4E523</accession>
<dbReference type="EMBL" id="AP023189">
    <property type="protein sequence ID" value="BCG24892.1"/>
    <property type="molecule type" value="Genomic_DNA"/>
</dbReference>
<organism evidence="1 3">
    <name type="scientific">Pseudomonas tohonis</name>
    <dbReference type="NCBI Taxonomy" id="2725477"/>
    <lineage>
        <taxon>Bacteria</taxon>
        <taxon>Pseudomonadati</taxon>
        <taxon>Pseudomonadota</taxon>
        <taxon>Gammaproteobacteria</taxon>
        <taxon>Pseudomonadales</taxon>
        <taxon>Pseudomonadaceae</taxon>
        <taxon>Pseudomonas</taxon>
    </lineage>
</organism>
<dbReference type="AlphaFoldDB" id="A0A6J4E523"/>
<evidence type="ECO:0000313" key="2">
    <source>
        <dbReference type="EMBL" id="GJN53867.1"/>
    </source>
</evidence>
<dbReference type="RefSeq" id="WP_228723598.1">
    <property type="nucleotide sequence ID" value="NZ_AP023189.1"/>
</dbReference>
<evidence type="ECO:0000313" key="4">
    <source>
        <dbReference type="Proteomes" id="UP001054892"/>
    </source>
</evidence>
<reference evidence="1 3" key="1">
    <citation type="submission" date="2020-05" db="EMBL/GenBank/DDBJ databases">
        <title>Characterization of novel class B3 metallo-beta-lactamase from novel Pseudomonas species.</title>
        <authorList>
            <person name="Yamada K."/>
            <person name="Aoki K."/>
            <person name="Ishii Y."/>
        </authorList>
    </citation>
    <scope>NUCLEOTIDE SEQUENCE [LARGE SCALE GENOMIC DNA]</scope>
    <source>
        <strain evidence="1 3">TUM18999</strain>
        <strain evidence="2 4">TUM20286</strain>
    </source>
</reference>
<dbReference type="EMBL" id="BQKM01000008">
    <property type="protein sequence ID" value="GJN53867.1"/>
    <property type="molecule type" value="Genomic_DNA"/>
</dbReference>
<dbReference type="Proteomes" id="UP000509383">
    <property type="component" value="Chromosome"/>
</dbReference>
<gene>
    <name evidence="1" type="ORF">TUM18999_30830</name>
    <name evidence="2" type="ORF">TUM20286_36190</name>
</gene>
<name>A0A6J4E523_9PSED</name>
<evidence type="ECO:0000313" key="1">
    <source>
        <dbReference type="EMBL" id="BCG24892.1"/>
    </source>
</evidence>
<evidence type="ECO:0000313" key="3">
    <source>
        <dbReference type="Proteomes" id="UP000509383"/>
    </source>
</evidence>
<keyword evidence="4" id="KW-1185">Reference proteome</keyword>
<dbReference type="KEGG" id="ptw:TUM18999_30830"/>